<sequence>MTDQPEDQPTKNHREQAEVLYTLTCQGVGEVEDRLTDILPAELAARSRTELLLSAQSTLLQAVYHELRHGHDQLAEHTAALKAHTKALNSAASAEFHMARHLAGNADAMNRASLR</sequence>
<evidence type="ECO:0008006" key="3">
    <source>
        <dbReference type="Google" id="ProtNLM"/>
    </source>
</evidence>
<reference evidence="1 2" key="1">
    <citation type="submission" date="2020-08" db="EMBL/GenBank/DDBJ databases">
        <title>Genomic Encyclopedia of Archaeal and Bacterial Type Strains, Phase II (KMG-II): from individual species to whole genera.</title>
        <authorList>
            <person name="Goeker M."/>
        </authorList>
    </citation>
    <scope>NUCLEOTIDE SEQUENCE [LARGE SCALE GENOMIC DNA]</scope>
    <source>
        <strain evidence="1 2">DSM 43850</strain>
    </source>
</reference>
<dbReference type="RefSeq" id="WP_182840651.1">
    <property type="nucleotide sequence ID" value="NZ_BAAABQ010000083.1"/>
</dbReference>
<dbReference type="Proteomes" id="UP000517916">
    <property type="component" value="Unassembled WGS sequence"/>
</dbReference>
<organism evidence="1 2">
    <name type="scientific">Kutzneria viridogrisea</name>
    <dbReference type="NCBI Taxonomy" id="47990"/>
    <lineage>
        <taxon>Bacteria</taxon>
        <taxon>Bacillati</taxon>
        <taxon>Actinomycetota</taxon>
        <taxon>Actinomycetes</taxon>
        <taxon>Pseudonocardiales</taxon>
        <taxon>Pseudonocardiaceae</taxon>
        <taxon>Kutzneria</taxon>
    </lineage>
</organism>
<dbReference type="EMBL" id="JACJID010000011">
    <property type="protein sequence ID" value="MBA8932126.1"/>
    <property type="molecule type" value="Genomic_DNA"/>
</dbReference>
<name>A0ABR6BYY0_9PSEU</name>
<protein>
    <recommendedName>
        <fullName evidence="3">Excreted virulence factor EspC, type VII ESX diderm</fullName>
    </recommendedName>
</protein>
<accession>A0ABR6BYY0</accession>
<gene>
    <name evidence="1" type="ORF">BC739_009385</name>
</gene>
<evidence type="ECO:0000313" key="1">
    <source>
        <dbReference type="EMBL" id="MBA8932126.1"/>
    </source>
</evidence>
<keyword evidence="2" id="KW-1185">Reference proteome</keyword>
<proteinExistence type="predicted"/>
<evidence type="ECO:0000313" key="2">
    <source>
        <dbReference type="Proteomes" id="UP000517916"/>
    </source>
</evidence>
<comment type="caution">
    <text evidence="1">The sequence shown here is derived from an EMBL/GenBank/DDBJ whole genome shotgun (WGS) entry which is preliminary data.</text>
</comment>